<feature type="signal peptide" evidence="5">
    <location>
        <begin position="1"/>
        <end position="24"/>
    </location>
</feature>
<evidence type="ECO:0000256" key="1">
    <source>
        <dbReference type="ARBA" id="ARBA00001049"/>
    </source>
</evidence>
<dbReference type="Proteomes" id="UP001199916">
    <property type="component" value="Unassembled WGS sequence"/>
</dbReference>
<dbReference type="PRINTS" id="PR01210">
    <property type="entry name" value="GGTRANSPTASE"/>
</dbReference>
<keyword evidence="4 6" id="KW-0012">Acyltransferase</keyword>
<dbReference type="InterPro" id="IPR029055">
    <property type="entry name" value="Ntn_hydrolases_N"/>
</dbReference>
<dbReference type="InterPro" id="IPR052896">
    <property type="entry name" value="GGT-like_enzyme"/>
</dbReference>
<comment type="caution">
    <text evidence="6">The sequence shown here is derived from an EMBL/GenBank/DDBJ whole genome shotgun (WGS) entry which is preliminary data.</text>
</comment>
<keyword evidence="5" id="KW-0732">Signal</keyword>
<comment type="pathway">
    <text evidence="4">Sulfur metabolism; glutathione metabolism.</text>
</comment>
<protein>
    <recommendedName>
        <fullName evidence="4">Glutathione hydrolase proenzyme</fullName>
        <ecNumber evidence="4">2.3.2.2</ecNumber>
        <ecNumber evidence="4">3.4.19.13</ecNumber>
    </recommendedName>
    <component>
        <recommendedName>
            <fullName evidence="4">Glutathione hydrolase large chain</fullName>
        </recommendedName>
    </component>
    <component>
        <recommendedName>
            <fullName evidence="4">Glutathione hydrolase small chain</fullName>
        </recommendedName>
    </component>
</protein>
<dbReference type="PANTHER" id="PTHR43881">
    <property type="entry name" value="GAMMA-GLUTAMYLTRANSPEPTIDASE (AFU_ORTHOLOGUE AFUA_4G13580)"/>
    <property type="match status" value="1"/>
</dbReference>
<dbReference type="SUPFAM" id="SSF56235">
    <property type="entry name" value="N-terminal nucleophile aminohydrolases (Ntn hydrolases)"/>
    <property type="match status" value="1"/>
</dbReference>
<name>A0ABS8YG96_9BACL</name>
<evidence type="ECO:0000313" key="6">
    <source>
        <dbReference type="EMBL" id="MCE5170597.1"/>
    </source>
</evidence>
<comment type="subunit">
    <text evidence="4">This enzyme consists of two polypeptide chains, which are synthesized in precursor form from a single polypeptide.</text>
</comment>
<accession>A0ABS8YG96</accession>
<gene>
    <name evidence="6" type="primary">ggt</name>
    <name evidence="6" type="ORF">LQV63_14875</name>
</gene>
<evidence type="ECO:0000256" key="5">
    <source>
        <dbReference type="SAM" id="SignalP"/>
    </source>
</evidence>
<dbReference type="EC" id="2.3.2.2" evidence="4"/>
<keyword evidence="4" id="KW-0317">Glutathione biosynthesis</keyword>
<dbReference type="GO" id="GO:0103068">
    <property type="term" value="F:leukotriene C4 gamma-glutamyl transferase activity"/>
    <property type="evidence" value="ECO:0007669"/>
    <property type="project" value="UniProtKB-EC"/>
</dbReference>
<dbReference type="EMBL" id="JAJNBZ010000011">
    <property type="protein sequence ID" value="MCE5170597.1"/>
    <property type="molecule type" value="Genomic_DNA"/>
</dbReference>
<evidence type="ECO:0000313" key="7">
    <source>
        <dbReference type="Proteomes" id="UP001199916"/>
    </source>
</evidence>
<comment type="PTM">
    <text evidence="4">Cleaved by autocatalysis into a large and a small subunit.</text>
</comment>
<feature type="chain" id="PRO_5047017326" description="Glutathione hydrolase proenzyme" evidence="5">
    <location>
        <begin position="25"/>
        <end position="571"/>
    </location>
</feature>
<keyword evidence="4 6" id="KW-0808">Transferase</keyword>
<comment type="catalytic activity">
    <reaction evidence="2 4">
        <text>glutathione + H2O = L-cysteinylglycine + L-glutamate</text>
        <dbReference type="Rhea" id="RHEA:28807"/>
        <dbReference type="ChEBI" id="CHEBI:15377"/>
        <dbReference type="ChEBI" id="CHEBI:29985"/>
        <dbReference type="ChEBI" id="CHEBI:57925"/>
        <dbReference type="ChEBI" id="CHEBI:61694"/>
        <dbReference type="EC" id="3.4.19.13"/>
    </reaction>
</comment>
<dbReference type="InterPro" id="IPR000101">
    <property type="entry name" value="GGT_peptidase"/>
</dbReference>
<sequence>MRFTFKKWSMLLMSCLLFVTSFSAAGAANRPTTMAQNGMVTTPHYLASAAALQALEDGGNAVEAAIAAASTLAVVYPHYTSIGGDSFWLIYNAKTKEVKALNASGRSGENVTIDFYKNKGYDKIPSRGYLAANTVPGAVSGWGEAYEYAKKSMDRHLPWEKVLERAIGYAENGYPVTPNQEYWTKLNLDTSDKELKNLQRFESFRDTFLKPNGEAYKPGEVMVQKDLAKTLQTIANKGADAFYKGEIADKIVKDIQKNGGVLTKKDFAEHKADWVKPISVDYRGYTAYNVPPNSQGMASLSILNILNNFDVKSMGEGTADYYHVIVEATKQAFADRDKWLTDPDFVDIPLDQLLSKQHGQDMAARIDMKKAAESVKPLDPKGDTVWLGFVDKDGNAVSLIQSHYFDYGAGVVAKDTGVILQNRGSFFSLDPNHINKLEPKKRTFHTLNPAMLLKGNKPYVLYGTQGGEGQPQTQTALITRIVDFGFTVQDAIEAPRWLHGRNWGSSSNDLKMEGRVPQAVRDELVKRGHPVQPIAEYTDTVGQSGVILINPDTNVKFGGADPRGEGAALGY</sequence>
<comment type="catalytic activity">
    <reaction evidence="3 4">
        <text>an N-terminal (5-L-glutamyl)-[peptide] + an alpha-amino acid = 5-L-glutamyl amino acid + an N-terminal L-alpha-aminoacyl-[peptide]</text>
        <dbReference type="Rhea" id="RHEA:23904"/>
        <dbReference type="Rhea" id="RHEA-COMP:9780"/>
        <dbReference type="Rhea" id="RHEA-COMP:9795"/>
        <dbReference type="ChEBI" id="CHEBI:77644"/>
        <dbReference type="ChEBI" id="CHEBI:78597"/>
        <dbReference type="ChEBI" id="CHEBI:78599"/>
        <dbReference type="ChEBI" id="CHEBI:78608"/>
        <dbReference type="EC" id="2.3.2.2"/>
    </reaction>
</comment>
<keyword evidence="4" id="KW-0865">Zymogen</keyword>
<dbReference type="InterPro" id="IPR043138">
    <property type="entry name" value="GGT_lsub"/>
</dbReference>
<dbReference type="Gene3D" id="3.60.20.40">
    <property type="match status" value="1"/>
</dbReference>
<keyword evidence="7" id="KW-1185">Reference proteome</keyword>
<evidence type="ECO:0000256" key="4">
    <source>
        <dbReference type="RuleBase" id="RU368036"/>
    </source>
</evidence>
<dbReference type="Pfam" id="PF01019">
    <property type="entry name" value="G_glu_transpept"/>
    <property type="match status" value="1"/>
</dbReference>
<evidence type="ECO:0000256" key="3">
    <source>
        <dbReference type="ARBA" id="ARBA00047417"/>
    </source>
</evidence>
<reference evidence="6 7" key="1">
    <citation type="submission" date="2021-11" db="EMBL/GenBank/DDBJ databases">
        <title>Draft genome sequence of Paenibacillus profundus YoMME, a new Gram-positive bacteria with exoelectrogenic properties.</title>
        <authorList>
            <person name="Hubenova Y."/>
            <person name="Hubenova E."/>
            <person name="Manasiev Y."/>
            <person name="Peykov S."/>
            <person name="Mitov M."/>
        </authorList>
    </citation>
    <scope>NUCLEOTIDE SEQUENCE [LARGE SCALE GENOMIC DNA]</scope>
    <source>
        <strain evidence="6 7">YoMME</strain>
    </source>
</reference>
<dbReference type="Gene3D" id="1.10.246.130">
    <property type="match status" value="1"/>
</dbReference>
<dbReference type="RefSeq" id="WP_233697288.1">
    <property type="nucleotide sequence ID" value="NZ_JAJNBZ010000011.1"/>
</dbReference>
<comment type="catalytic activity">
    <reaction evidence="1 4">
        <text>an S-substituted glutathione + H2O = an S-substituted L-cysteinylglycine + L-glutamate</text>
        <dbReference type="Rhea" id="RHEA:59468"/>
        <dbReference type="ChEBI" id="CHEBI:15377"/>
        <dbReference type="ChEBI" id="CHEBI:29985"/>
        <dbReference type="ChEBI" id="CHEBI:90779"/>
        <dbReference type="ChEBI" id="CHEBI:143103"/>
        <dbReference type="EC" id="3.4.19.13"/>
    </reaction>
</comment>
<organism evidence="6 7">
    <name type="scientific">Paenibacillus profundus</name>
    <dbReference type="NCBI Taxonomy" id="1173085"/>
    <lineage>
        <taxon>Bacteria</taxon>
        <taxon>Bacillati</taxon>
        <taxon>Bacillota</taxon>
        <taxon>Bacilli</taxon>
        <taxon>Bacillales</taxon>
        <taxon>Paenibacillaceae</taxon>
        <taxon>Paenibacillus</taxon>
    </lineage>
</organism>
<dbReference type="PANTHER" id="PTHR43881:SF1">
    <property type="entry name" value="GAMMA-GLUTAMYLTRANSPEPTIDASE (AFU_ORTHOLOGUE AFUA_4G13580)"/>
    <property type="match status" value="1"/>
</dbReference>
<dbReference type="EC" id="3.4.19.13" evidence="4"/>
<dbReference type="NCBIfam" id="TIGR00066">
    <property type="entry name" value="g_glut_trans"/>
    <property type="match status" value="1"/>
</dbReference>
<dbReference type="InterPro" id="IPR043137">
    <property type="entry name" value="GGT_ssub_C"/>
</dbReference>
<comment type="similarity">
    <text evidence="4">Belongs to the gamma-glutamyltransferase family.</text>
</comment>
<proteinExistence type="inferred from homology"/>
<keyword evidence="4" id="KW-0378">Hydrolase</keyword>
<evidence type="ECO:0000256" key="2">
    <source>
        <dbReference type="ARBA" id="ARBA00001089"/>
    </source>
</evidence>